<proteinExistence type="predicted"/>
<name>A0AAW9NJ13_9BACL</name>
<dbReference type="EMBL" id="JARSFG010000012">
    <property type="protein sequence ID" value="MEC1178669.1"/>
    <property type="molecule type" value="Genomic_DNA"/>
</dbReference>
<gene>
    <name evidence="2" type="ORF">P9B03_09265</name>
</gene>
<dbReference type="Pfam" id="PF13460">
    <property type="entry name" value="NAD_binding_10"/>
    <property type="match status" value="1"/>
</dbReference>
<reference evidence="2 3" key="1">
    <citation type="submission" date="2023-03" db="EMBL/GenBank/DDBJ databases">
        <title>Bacillus Genome Sequencing.</title>
        <authorList>
            <person name="Dunlap C."/>
        </authorList>
    </citation>
    <scope>NUCLEOTIDE SEQUENCE [LARGE SCALE GENOMIC DNA]</scope>
    <source>
        <strain evidence="2 3">B-59205</strain>
    </source>
</reference>
<keyword evidence="3" id="KW-1185">Reference proteome</keyword>
<dbReference type="Gene3D" id="3.40.50.720">
    <property type="entry name" value="NAD(P)-binding Rossmann-like Domain"/>
    <property type="match status" value="1"/>
</dbReference>
<dbReference type="SUPFAM" id="SSF51735">
    <property type="entry name" value="NAD(P)-binding Rossmann-fold domains"/>
    <property type="match status" value="1"/>
</dbReference>
<feature type="domain" description="NAD(P)-binding" evidence="1">
    <location>
        <begin position="10"/>
        <end position="152"/>
    </location>
</feature>
<dbReference type="InterPro" id="IPR036291">
    <property type="entry name" value="NAD(P)-bd_dom_sf"/>
</dbReference>
<protein>
    <submittedName>
        <fullName evidence="2">NAD(P)H-binding protein</fullName>
    </submittedName>
</protein>
<evidence type="ECO:0000259" key="1">
    <source>
        <dbReference type="Pfam" id="PF13460"/>
    </source>
</evidence>
<dbReference type="PANTHER" id="PTHR14097:SF7">
    <property type="entry name" value="OXIDOREDUCTASE HTATIP2"/>
    <property type="match status" value="1"/>
</dbReference>
<organism evidence="2 3">
    <name type="scientific">Metasolibacillus meyeri</name>
    <dbReference type="NCBI Taxonomy" id="1071052"/>
    <lineage>
        <taxon>Bacteria</taxon>
        <taxon>Bacillati</taxon>
        <taxon>Bacillota</taxon>
        <taxon>Bacilli</taxon>
        <taxon>Bacillales</taxon>
        <taxon>Caryophanaceae</taxon>
        <taxon>Metasolibacillus</taxon>
    </lineage>
</organism>
<comment type="caution">
    <text evidence="2">The sequence shown here is derived from an EMBL/GenBank/DDBJ whole genome shotgun (WGS) entry which is preliminary data.</text>
</comment>
<dbReference type="PANTHER" id="PTHR14097">
    <property type="entry name" value="OXIDOREDUCTASE HTATIP2"/>
    <property type="match status" value="1"/>
</dbReference>
<accession>A0AAW9NJ13</accession>
<dbReference type="Proteomes" id="UP001344888">
    <property type="component" value="Unassembled WGS sequence"/>
</dbReference>
<dbReference type="RefSeq" id="WP_326123147.1">
    <property type="nucleotide sequence ID" value="NZ_JARSFG010000012.1"/>
</dbReference>
<evidence type="ECO:0000313" key="2">
    <source>
        <dbReference type="EMBL" id="MEC1178669.1"/>
    </source>
</evidence>
<dbReference type="AlphaFoldDB" id="A0AAW9NJ13"/>
<evidence type="ECO:0000313" key="3">
    <source>
        <dbReference type="Proteomes" id="UP001344888"/>
    </source>
</evidence>
<sequence>MEMRSAIVVGATGLVGSELIKQLCESDEYVAITVIARRALDYSHPKLVVQIREFDALAESDMEFAHEIFCCLGTTIKKAGSREIFEKIDVEYPVQIAAMAKNRGIQHMIVISAMSANEKSFAYYNRVKGKMEKELIDIDLPQLSIVRPSLLVGNRSEFRLGEKMGAAVLAVLNPLLIGPLKLYRSIKAEQVALAMMVIALHGKKSKVAIYSSNELAQMTMPEIEEEPEVTREDLFNWNKLNAENILDEEVTFDKSKMQQYKAEQDTPKD</sequence>
<dbReference type="InterPro" id="IPR016040">
    <property type="entry name" value="NAD(P)-bd_dom"/>
</dbReference>